<accession>A0ABS4SMA0</accession>
<evidence type="ECO:0000256" key="1">
    <source>
        <dbReference type="ARBA" id="ARBA00022676"/>
    </source>
</evidence>
<dbReference type="PANTHER" id="PTHR34136">
    <property type="match status" value="1"/>
</dbReference>
<dbReference type="EMBL" id="JAGINP010000012">
    <property type="protein sequence ID" value="MBP2293691.1"/>
    <property type="molecule type" value="Genomic_DNA"/>
</dbReference>
<protein>
    <submittedName>
        <fullName evidence="3">Exopolysaccharide biosynthesis WecB/TagA/CpsF family protein</fullName>
    </submittedName>
</protein>
<organism evidence="3 4">
    <name type="scientific">Azospirillum rugosum</name>
    <dbReference type="NCBI Taxonomy" id="416170"/>
    <lineage>
        <taxon>Bacteria</taxon>
        <taxon>Pseudomonadati</taxon>
        <taxon>Pseudomonadota</taxon>
        <taxon>Alphaproteobacteria</taxon>
        <taxon>Rhodospirillales</taxon>
        <taxon>Azospirillaceae</taxon>
        <taxon>Azospirillum</taxon>
    </lineage>
</organism>
<evidence type="ECO:0000313" key="4">
    <source>
        <dbReference type="Proteomes" id="UP000781958"/>
    </source>
</evidence>
<dbReference type="Proteomes" id="UP000781958">
    <property type="component" value="Unassembled WGS sequence"/>
</dbReference>
<proteinExistence type="predicted"/>
<evidence type="ECO:0000256" key="2">
    <source>
        <dbReference type="ARBA" id="ARBA00022679"/>
    </source>
</evidence>
<keyword evidence="1" id="KW-0328">Glycosyltransferase</keyword>
<dbReference type="Pfam" id="PF03808">
    <property type="entry name" value="Glyco_tran_WecG"/>
    <property type="match status" value="1"/>
</dbReference>
<name>A0ABS4SMA0_9PROT</name>
<dbReference type="CDD" id="cd06533">
    <property type="entry name" value="Glyco_transf_WecG_TagA"/>
    <property type="match status" value="1"/>
</dbReference>
<gene>
    <name evidence="3" type="ORF">J2851_003475</name>
</gene>
<dbReference type="PANTHER" id="PTHR34136:SF1">
    <property type="entry name" value="UDP-N-ACETYL-D-MANNOSAMINURONIC ACID TRANSFERASE"/>
    <property type="match status" value="1"/>
</dbReference>
<keyword evidence="4" id="KW-1185">Reference proteome</keyword>
<sequence length="277" mass="30402">MTPAVSTEDIPADLVFGVRIARLDVAGAAEAIAGRAPEAPFAYVVTPNAQHVVRLHRGDAPFRAAYDAAWLRLCDSQIMRLLVRLLFGRRLPSAPGSDLTAHLFAHQITPDDPITVIGGNDELVRRLHARFGLTRLALHEPPMGFSADPREVERCVRFVLDHPARYVFLAVGAPQSECLALAIRDTGRATGVGLCVGSSLLFVTGMVERAPPLVRRLALEWLFRLALNPRGHARRVFVDSLPLIGIALSSWWADRLGRTRSKTARPKTARPKTVLRP</sequence>
<comment type="caution">
    <text evidence="3">The sequence shown here is derived from an EMBL/GenBank/DDBJ whole genome shotgun (WGS) entry which is preliminary data.</text>
</comment>
<evidence type="ECO:0000313" key="3">
    <source>
        <dbReference type="EMBL" id="MBP2293691.1"/>
    </source>
</evidence>
<dbReference type="RefSeq" id="WP_209767615.1">
    <property type="nucleotide sequence ID" value="NZ_JAGINP010000012.1"/>
</dbReference>
<reference evidence="3 4" key="1">
    <citation type="submission" date="2021-03" db="EMBL/GenBank/DDBJ databases">
        <title>Genomic Encyclopedia of Type Strains, Phase III (KMG-III): the genomes of soil and plant-associated and newly described type strains.</title>
        <authorList>
            <person name="Whitman W."/>
        </authorList>
    </citation>
    <scope>NUCLEOTIDE SEQUENCE [LARGE SCALE GENOMIC DNA]</scope>
    <source>
        <strain evidence="3 4">IMMIB AFH-6</strain>
    </source>
</reference>
<keyword evidence="2" id="KW-0808">Transferase</keyword>
<dbReference type="InterPro" id="IPR004629">
    <property type="entry name" value="WecG_TagA_CpsF"/>
</dbReference>